<keyword evidence="2" id="KW-0812">Transmembrane</keyword>
<evidence type="ECO:0000256" key="2">
    <source>
        <dbReference type="SAM" id="Phobius"/>
    </source>
</evidence>
<keyword evidence="2" id="KW-0472">Membrane</keyword>
<evidence type="ECO:0000313" key="4">
    <source>
        <dbReference type="Proteomes" id="UP001589747"/>
    </source>
</evidence>
<accession>A0ABV5KN37</accession>
<evidence type="ECO:0000313" key="3">
    <source>
        <dbReference type="EMBL" id="MFB9326599.1"/>
    </source>
</evidence>
<dbReference type="EMBL" id="JBHMDO010000022">
    <property type="protein sequence ID" value="MFB9326599.1"/>
    <property type="molecule type" value="Genomic_DNA"/>
</dbReference>
<dbReference type="InterPro" id="IPR027981">
    <property type="entry name" value="DUF4446"/>
</dbReference>
<evidence type="ECO:0000256" key="1">
    <source>
        <dbReference type="SAM" id="Coils"/>
    </source>
</evidence>
<feature type="coiled-coil region" evidence="1">
    <location>
        <begin position="50"/>
        <end position="84"/>
    </location>
</feature>
<proteinExistence type="predicted"/>
<keyword evidence="2" id="KW-1133">Transmembrane helix</keyword>
<protein>
    <submittedName>
        <fullName evidence="3">DUF4446 family protein</fullName>
    </submittedName>
</protein>
<dbReference type="Proteomes" id="UP001589747">
    <property type="component" value="Unassembled WGS sequence"/>
</dbReference>
<dbReference type="RefSeq" id="WP_377494924.1">
    <property type="nucleotide sequence ID" value="NZ_JBHMDO010000022.1"/>
</dbReference>
<name>A0ABV5KN37_9BACL</name>
<feature type="transmembrane region" description="Helical" evidence="2">
    <location>
        <begin position="12"/>
        <end position="31"/>
    </location>
</feature>
<organism evidence="3 4">
    <name type="scientific">Paenibacillus aurantiacus</name>
    <dbReference type="NCBI Taxonomy" id="1936118"/>
    <lineage>
        <taxon>Bacteria</taxon>
        <taxon>Bacillati</taxon>
        <taxon>Bacillota</taxon>
        <taxon>Bacilli</taxon>
        <taxon>Bacillales</taxon>
        <taxon>Paenibacillaceae</taxon>
        <taxon>Paenibacillus</taxon>
    </lineage>
</organism>
<gene>
    <name evidence="3" type="ORF">ACFFSY_11800</name>
</gene>
<keyword evidence="1" id="KW-0175">Coiled coil</keyword>
<sequence>MEAWNLQPMDGVTIGLAIVVLIFIIRSFALGGKLKKLRKSYTQFMSGSGVEDLEHIIIALKEKLAQQEQQHAELQHQVEELRRRDKEQKGHVGIHRYNAFSDGGNDLSFSLAILSETEEGLVLSGLHNRDNTFVYAKPIRGGNSDYPLTPEEKKAINLALKRE</sequence>
<reference evidence="3 4" key="1">
    <citation type="submission" date="2024-09" db="EMBL/GenBank/DDBJ databases">
        <authorList>
            <person name="Sun Q."/>
            <person name="Mori K."/>
        </authorList>
    </citation>
    <scope>NUCLEOTIDE SEQUENCE [LARGE SCALE GENOMIC DNA]</scope>
    <source>
        <strain evidence="3 4">TISTR 2452</strain>
    </source>
</reference>
<keyword evidence="4" id="KW-1185">Reference proteome</keyword>
<dbReference type="Pfam" id="PF14584">
    <property type="entry name" value="DUF4446"/>
    <property type="match status" value="1"/>
</dbReference>
<comment type="caution">
    <text evidence="3">The sequence shown here is derived from an EMBL/GenBank/DDBJ whole genome shotgun (WGS) entry which is preliminary data.</text>
</comment>